<sequence>MKNVKIGNKVVGDGNPCFLSVEPGATHTGLESAKHLAKAANEAGADAVKFQTLDTDELISKQSREQQIDYETKTGWTKESIYEALKRRELSVDEWRELKKYCDKIGILFISAPSGPKTVDLLAEIGVAAIKVV</sequence>
<dbReference type="SUPFAM" id="SSF51569">
    <property type="entry name" value="Aldolase"/>
    <property type="match status" value="1"/>
</dbReference>
<feature type="domain" description="PseI/NeuA/B-like" evidence="1">
    <location>
        <begin position="38"/>
        <end position="132"/>
    </location>
</feature>
<comment type="caution">
    <text evidence="2">The sequence shown here is derived from an EMBL/GenBank/DDBJ whole genome shotgun (WGS) entry which is preliminary data.</text>
</comment>
<name>X0TBL6_9ZZZZ</name>
<dbReference type="PANTHER" id="PTHR42966:SF1">
    <property type="entry name" value="SIALIC ACID SYNTHASE"/>
    <property type="match status" value="1"/>
</dbReference>
<proteinExistence type="predicted"/>
<evidence type="ECO:0000313" key="2">
    <source>
        <dbReference type="EMBL" id="GAF85562.1"/>
    </source>
</evidence>
<reference evidence="2" key="1">
    <citation type="journal article" date="2014" name="Front. Microbiol.">
        <title>High frequency of phylogenetically diverse reductive dehalogenase-homologous genes in deep subseafloor sedimentary metagenomes.</title>
        <authorList>
            <person name="Kawai M."/>
            <person name="Futagami T."/>
            <person name="Toyoda A."/>
            <person name="Takaki Y."/>
            <person name="Nishi S."/>
            <person name="Hori S."/>
            <person name="Arai W."/>
            <person name="Tsubouchi T."/>
            <person name="Morono Y."/>
            <person name="Uchiyama I."/>
            <person name="Ito T."/>
            <person name="Fujiyama A."/>
            <person name="Inagaki F."/>
            <person name="Takami H."/>
        </authorList>
    </citation>
    <scope>NUCLEOTIDE SEQUENCE</scope>
    <source>
        <strain evidence="2">Expedition CK06-06</strain>
    </source>
</reference>
<accession>X0TBL6</accession>
<gene>
    <name evidence="2" type="ORF">S01H1_07229</name>
</gene>
<dbReference type="InterPro" id="IPR013132">
    <property type="entry name" value="PseI/NeuA/B-like_N"/>
</dbReference>
<evidence type="ECO:0000259" key="1">
    <source>
        <dbReference type="Pfam" id="PF03102"/>
    </source>
</evidence>
<dbReference type="InterPro" id="IPR051690">
    <property type="entry name" value="PseI-like"/>
</dbReference>
<organism evidence="2">
    <name type="scientific">marine sediment metagenome</name>
    <dbReference type="NCBI Taxonomy" id="412755"/>
    <lineage>
        <taxon>unclassified sequences</taxon>
        <taxon>metagenomes</taxon>
        <taxon>ecological metagenomes</taxon>
    </lineage>
</organism>
<dbReference type="Gene3D" id="3.20.20.70">
    <property type="entry name" value="Aldolase class I"/>
    <property type="match status" value="1"/>
</dbReference>
<dbReference type="InterPro" id="IPR013785">
    <property type="entry name" value="Aldolase_TIM"/>
</dbReference>
<feature type="non-terminal residue" evidence="2">
    <location>
        <position position="133"/>
    </location>
</feature>
<dbReference type="EMBL" id="BARS01003728">
    <property type="protein sequence ID" value="GAF85562.1"/>
    <property type="molecule type" value="Genomic_DNA"/>
</dbReference>
<protein>
    <recommendedName>
        <fullName evidence="1">PseI/NeuA/B-like domain-containing protein</fullName>
    </recommendedName>
</protein>
<dbReference type="GO" id="GO:0047444">
    <property type="term" value="F:N-acylneuraminate-9-phosphate synthase activity"/>
    <property type="evidence" value="ECO:0007669"/>
    <property type="project" value="TreeGrafter"/>
</dbReference>
<dbReference type="AlphaFoldDB" id="X0TBL6"/>
<dbReference type="Pfam" id="PF03102">
    <property type="entry name" value="NeuB"/>
    <property type="match status" value="1"/>
</dbReference>
<dbReference type="PANTHER" id="PTHR42966">
    <property type="entry name" value="N-ACETYLNEURAMINATE SYNTHASE"/>
    <property type="match status" value="1"/>
</dbReference>
<dbReference type="GO" id="GO:0016051">
    <property type="term" value="P:carbohydrate biosynthetic process"/>
    <property type="evidence" value="ECO:0007669"/>
    <property type="project" value="InterPro"/>
</dbReference>